<name>A0A923FNU2_9PSED</name>
<keyword evidence="3" id="KW-1185">Reference proteome</keyword>
<dbReference type="AlphaFoldDB" id="A0A923FNU2"/>
<evidence type="ECO:0000313" key="2">
    <source>
        <dbReference type="EMBL" id="MBV4550566.1"/>
    </source>
</evidence>
<reference evidence="1" key="2">
    <citation type="submission" date="2020-07" db="EMBL/GenBank/DDBJ databases">
        <authorList>
            <person name="Lood C."/>
            <person name="Girard L."/>
        </authorList>
    </citation>
    <scope>NUCLEOTIDE SEQUENCE</scope>
    <source>
        <strain evidence="1">SWRI102</strain>
    </source>
</reference>
<dbReference type="EMBL" id="JABWQX020000001">
    <property type="protein sequence ID" value="MBV4550566.1"/>
    <property type="molecule type" value="Genomic_DNA"/>
</dbReference>
<gene>
    <name evidence="2" type="ORF">HU742_005325</name>
    <name evidence="1" type="ORF">HU742_13680</name>
</gene>
<evidence type="ECO:0000313" key="3">
    <source>
        <dbReference type="Proteomes" id="UP000659438"/>
    </source>
</evidence>
<evidence type="ECO:0000313" key="1">
    <source>
        <dbReference type="EMBL" id="MBC3396267.1"/>
    </source>
</evidence>
<comment type="caution">
    <text evidence="1">The sequence shown here is derived from an EMBL/GenBank/DDBJ whole genome shotgun (WGS) entry which is preliminary data.</text>
</comment>
<organism evidence="1">
    <name type="scientific">Pseudomonas marvdashtae</name>
    <dbReference type="NCBI Taxonomy" id="2745500"/>
    <lineage>
        <taxon>Bacteria</taxon>
        <taxon>Pseudomonadati</taxon>
        <taxon>Pseudomonadota</taxon>
        <taxon>Gammaproteobacteria</taxon>
        <taxon>Pseudomonadales</taxon>
        <taxon>Pseudomonadaceae</taxon>
        <taxon>Pseudomonas</taxon>
    </lineage>
</organism>
<reference evidence="2" key="3">
    <citation type="submission" date="2021-06" db="EMBL/GenBank/DDBJ databases">
        <title>Updating the genus Pseudomonas: Description of 43 new species and partition of the Pseudomonas putida group.</title>
        <authorList>
            <person name="Girard L."/>
            <person name="Lood C."/>
            <person name="Vandamme P."/>
            <person name="Rokni-Zadeh H."/>
            <person name="Van Noort V."/>
            <person name="Hofte M."/>
            <person name="Lavigne R."/>
            <person name="De Mot R."/>
        </authorList>
    </citation>
    <scope>NUCLEOTIDE SEQUENCE</scope>
    <source>
        <strain evidence="2">SWRI102</strain>
    </source>
</reference>
<protein>
    <submittedName>
        <fullName evidence="1">Uncharacterized protein</fullName>
    </submittedName>
</protein>
<accession>A0A923FNU2</accession>
<dbReference type="RefSeq" id="WP_186635515.1">
    <property type="nucleotide sequence ID" value="NZ_JABWQX020000001.1"/>
</dbReference>
<reference evidence="1 3" key="1">
    <citation type="journal article" date="2020" name="Microorganisms">
        <title>Reliable Identification of Environmental Pseudomonas Isolates Using the rpoD Gene.</title>
        <authorList>
            <consortium name="The Broad Institute Genome Sequencing Platform"/>
            <person name="Girard L."/>
            <person name="Lood C."/>
            <person name="Rokni-Zadeh H."/>
            <person name="van Noort V."/>
            <person name="Lavigne R."/>
            <person name="De Mot R."/>
        </authorList>
    </citation>
    <scope>NUCLEOTIDE SEQUENCE</scope>
    <source>
        <strain evidence="1 3">SWRI102</strain>
    </source>
</reference>
<sequence>MNKSAVASTQTIVIRAAMFPEWADLEVECTWSLGGTTFTAKTLRYRARDNNRRKGNIKMGLVSQGDTGWIELNNDDGIQDGEWHAFERSLSVAADARLATVHFNWIYDNFLTDLNMTGRQEVRFGKSGGGGRNPASSAGQ</sequence>
<proteinExistence type="predicted"/>
<dbReference type="Proteomes" id="UP000659438">
    <property type="component" value="Unassembled WGS sequence"/>
</dbReference>
<dbReference type="EMBL" id="JABWQX010000004">
    <property type="protein sequence ID" value="MBC3396267.1"/>
    <property type="molecule type" value="Genomic_DNA"/>
</dbReference>